<proteinExistence type="predicted"/>
<name>W2JXP0_PHYNI</name>
<dbReference type="Proteomes" id="UP000054423">
    <property type="component" value="Unassembled WGS sequence"/>
</dbReference>
<dbReference type="EMBL" id="KI683507">
    <property type="protein sequence ID" value="ETL77613.1"/>
    <property type="molecule type" value="Genomic_DNA"/>
</dbReference>
<evidence type="ECO:0000313" key="2">
    <source>
        <dbReference type="EMBL" id="ETL77613.1"/>
    </source>
</evidence>
<sequence>MGSLKMTPAKESAPAGTTTPTSAHADAPATEEKLSVAQYHLLQQQKRAHDSADTPSAILYGSIPIDYGSDIEDVPMEEAKLPRPRLPSLRRPKQRPTHSLDRGKRVMKIRVLQIRSVRVLEMRHSSAGDALFSFSHCK</sequence>
<dbReference type="VEuPathDB" id="FungiDB:PPTG_20944"/>
<dbReference type="OrthoDB" id="129452at2759"/>
<evidence type="ECO:0000256" key="1">
    <source>
        <dbReference type="SAM" id="MobiDB-lite"/>
    </source>
</evidence>
<gene>
    <name evidence="2" type="ORF">L917_21445</name>
</gene>
<organism evidence="2">
    <name type="scientific">Phytophthora nicotianae</name>
    <name type="common">Potato buckeye rot agent</name>
    <name type="synonym">Phytophthora parasitica</name>
    <dbReference type="NCBI Taxonomy" id="4792"/>
    <lineage>
        <taxon>Eukaryota</taxon>
        <taxon>Sar</taxon>
        <taxon>Stramenopiles</taxon>
        <taxon>Oomycota</taxon>
        <taxon>Peronosporomycetes</taxon>
        <taxon>Peronosporales</taxon>
        <taxon>Peronosporaceae</taxon>
        <taxon>Phytophthora</taxon>
    </lineage>
</organism>
<reference evidence="2" key="1">
    <citation type="submission" date="2013-11" db="EMBL/GenBank/DDBJ databases">
        <title>The Genome Sequence of Phytophthora parasitica CHvinca01.</title>
        <authorList>
            <consortium name="The Broad Institute Genomics Platform"/>
            <person name="Russ C."/>
            <person name="Tyler B."/>
            <person name="Panabieres F."/>
            <person name="Shan W."/>
            <person name="Tripathy S."/>
            <person name="Grunwald N."/>
            <person name="Machado M."/>
            <person name="Johnson C.S."/>
            <person name="Arredondo F."/>
            <person name="Hong C."/>
            <person name="Coffey M."/>
            <person name="Young S.K."/>
            <person name="Zeng Q."/>
            <person name="Gargeya S."/>
            <person name="Fitzgerald M."/>
            <person name="Abouelleil A."/>
            <person name="Alvarado L."/>
            <person name="Chapman S.B."/>
            <person name="Gainer-Dewar J."/>
            <person name="Goldberg J."/>
            <person name="Griggs A."/>
            <person name="Gujja S."/>
            <person name="Hansen M."/>
            <person name="Howarth C."/>
            <person name="Imamovic A."/>
            <person name="Ireland A."/>
            <person name="Larimer J."/>
            <person name="McCowan C."/>
            <person name="Murphy C."/>
            <person name="Pearson M."/>
            <person name="Poon T.W."/>
            <person name="Priest M."/>
            <person name="Roberts A."/>
            <person name="Saif S."/>
            <person name="Shea T."/>
            <person name="Sykes S."/>
            <person name="Wortman J."/>
            <person name="Nusbaum C."/>
            <person name="Birren B."/>
        </authorList>
    </citation>
    <scope>NUCLEOTIDE SEQUENCE [LARGE SCALE GENOMIC DNA]</scope>
    <source>
        <strain evidence="2">CHvinca01</strain>
    </source>
</reference>
<feature type="compositionally biased region" description="Low complexity" evidence="1">
    <location>
        <begin position="12"/>
        <end position="25"/>
    </location>
</feature>
<feature type="region of interest" description="Disordered" evidence="1">
    <location>
        <begin position="1"/>
        <end position="36"/>
    </location>
</feature>
<dbReference type="AlphaFoldDB" id="W2JXP0"/>
<protein>
    <submittedName>
        <fullName evidence="2">Uncharacterized protein</fullName>
    </submittedName>
</protein>
<feature type="region of interest" description="Disordered" evidence="1">
    <location>
        <begin position="80"/>
        <end position="103"/>
    </location>
</feature>
<accession>W2JXP0</accession>